<organism evidence="4 5">
    <name type="scientific">Microdochium bolleyi</name>
    <dbReference type="NCBI Taxonomy" id="196109"/>
    <lineage>
        <taxon>Eukaryota</taxon>
        <taxon>Fungi</taxon>
        <taxon>Dikarya</taxon>
        <taxon>Ascomycota</taxon>
        <taxon>Pezizomycotina</taxon>
        <taxon>Sordariomycetes</taxon>
        <taxon>Xylariomycetidae</taxon>
        <taxon>Xylariales</taxon>
        <taxon>Microdochiaceae</taxon>
        <taxon>Microdochium</taxon>
    </lineage>
</organism>
<sequence>MQSDFPSATWRTEPYAVISPTRPALSQAGRTVLVCGASTGIGNAIARAFCAAGARRVIILGRRSGILEEAAATLAAAFPNTAVVPRVCDVFSLPAAEALWAEFQNAGTVIDVLVWSAVHYPAFTSIMQQGAARLWEDFEGNVRMPLVFVEKLYRQSGHTGPKCSIYVTTKDMAKWGDTEGMPGYQLTKSAGTCAMQQIARDVPAAEMQMVSVHPGVVFTEAAESAGYTQDTLDWNHEDLPGHFAVWAASPEASFLHGRYVWANWDVEDLSSGEVRAQIEADPWYLKVGVKGL</sequence>
<keyword evidence="3" id="KW-0560">Oxidoreductase</keyword>
<proteinExistence type="inferred from homology"/>
<reference evidence="5" key="1">
    <citation type="submission" date="2016-02" db="EMBL/GenBank/DDBJ databases">
        <title>Draft genome sequence of Microdochium bolleyi, a fungal endophyte of beachgrass.</title>
        <authorList>
            <consortium name="DOE Joint Genome Institute"/>
            <person name="David A.S."/>
            <person name="May G."/>
            <person name="Haridas S."/>
            <person name="Lim J."/>
            <person name="Wang M."/>
            <person name="Labutti K."/>
            <person name="Lipzen A."/>
            <person name="Barry K."/>
            <person name="Grigoriev I.V."/>
        </authorList>
    </citation>
    <scope>NUCLEOTIDE SEQUENCE [LARGE SCALE GENOMIC DNA]</scope>
    <source>
        <strain evidence="5">J235TASD1</strain>
    </source>
</reference>
<keyword evidence="2" id="KW-0521">NADP</keyword>
<evidence type="ECO:0000256" key="1">
    <source>
        <dbReference type="ARBA" id="ARBA00006484"/>
    </source>
</evidence>
<dbReference type="EMBL" id="KQ964260">
    <property type="protein sequence ID" value="KXJ87950.1"/>
    <property type="molecule type" value="Genomic_DNA"/>
</dbReference>
<gene>
    <name evidence="4" type="ORF">Micbo1qcDRAFT_178598</name>
</gene>
<name>A0A136ISL7_9PEZI</name>
<evidence type="ECO:0000313" key="5">
    <source>
        <dbReference type="Proteomes" id="UP000070501"/>
    </source>
</evidence>
<dbReference type="GO" id="GO:0016491">
    <property type="term" value="F:oxidoreductase activity"/>
    <property type="evidence" value="ECO:0007669"/>
    <property type="project" value="UniProtKB-KW"/>
</dbReference>
<accession>A0A136ISL7</accession>
<dbReference type="AlphaFoldDB" id="A0A136ISL7"/>
<dbReference type="PANTHER" id="PTHR43618:SF8">
    <property type="entry name" value="7ALPHA-HYDROXYSTEROID DEHYDROGENASE"/>
    <property type="match status" value="1"/>
</dbReference>
<dbReference type="PANTHER" id="PTHR43618">
    <property type="entry name" value="7-ALPHA-HYDROXYSTEROID DEHYDROGENASE"/>
    <property type="match status" value="1"/>
</dbReference>
<evidence type="ECO:0000256" key="2">
    <source>
        <dbReference type="ARBA" id="ARBA00022857"/>
    </source>
</evidence>
<dbReference type="CDD" id="cd05233">
    <property type="entry name" value="SDR_c"/>
    <property type="match status" value="1"/>
</dbReference>
<comment type="similarity">
    <text evidence="1">Belongs to the short-chain dehydrogenases/reductases (SDR) family.</text>
</comment>
<dbReference type="InterPro" id="IPR036291">
    <property type="entry name" value="NAD(P)-bd_dom_sf"/>
</dbReference>
<dbReference type="OrthoDB" id="1933717at2759"/>
<dbReference type="InterPro" id="IPR052178">
    <property type="entry name" value="Sec_Metab_Biosynth_SDR"/>
</dbReference>
<dbReference type="InParanoid" id="A0A136ISL7"/>
<evidence type="ECO:0000313" key="4">
    <source>
        <dbReference type="EMBL" id="KXJ87950.1"/>
    </source>
</evidence>
<dbReference type="SUPFAM" id="SSF51735">
    <property type="entry name" value="NAD(P)-binding Rossmann-fold domains"/>
    <property type="match status" value="1"/>
</dbReference>
<dbReference type="InterPro" id="IPR002347">
    <property type="entry name" value="SDR_fam"/>
</dbReference>
<dbReference type="PRINTS" id="PR00081">
    <property type="entry name" value="GDHRDH"/>
</dbReference>
<keyword evidence="5" id="KW-1185">Reference proteome</keyword>
<dbReference type="Proteomes" id="UP000070501">
    <property type="component" value="Unassembled WGS sequence"/>
</dbReference>
<dbReference type="Gene3D" id="3.40.50.720">
    <property type="entry name" value="NAD(P)-binding Rossmann-like Domain"/>
    <property type="match status" value="1"/>
</dbReference>
<dbReference type="Pfam" id="PF00106">
    <property type="entry name" value="adh_short"/>
    <property type="match status" value="1"/>
</dbReference>
<evidence type="ECO:0000256" key="3">
    <source>
        <dbReference type="ARBA" id="ARBA00023002"/>
    </source>
</evidence>
<protein>
    <submittedName>
        <fullName evidence="4">Uncharacterized protein</fullName>
    </submittedName>
</protein>
<dbReference type="STRING" id="196109.A0A136ISL7"/>